<evidence type="ECO:0000313" key="2">
    <source>
        <dbReference type="Proteomes" id="UP000289238"/>
    </source>
</evidence>
<protein>
    <recommendedName>
        <fullName evidence="3">TIGR04255 family protein</fullName>
    </recommendedName>
</protein>
<evidence type="ECO:0008006" key="3">
    <source>
        <dbReference type="Google" id="ProtNLM"/>
    </source>
</evidence>
<dbReference type="EMBL" id="QOVM01000001">
    <property type="protein sequence ID" value="RXG24290.1"/>
    <property type="molecule type" value="Genomic_DNA"/>
</dbReference>
<accession>A0A4Q0PBT9</accession>
<dbReference type="InterPro" id="IPR026349">
    <property type="entry name" value="CHP04255"/>
</dbReference>
<comment type="caution">
    <text evidence="1">The sequence shown here is derived from an EMBL/GenBank/DDBJ whole genome shotgun (WGS) entry which is preliminary data.</text>
</comment>
<evidence type="ECO:0000313" key="1">
    <source>
        <dbReference type="EMBL" id="RXG24290.1"/>
    </source>
</evidence>
<keyword evidence="2" id="KW-1185">Reference proteome</keyword>
<proteinExistence type="predicted"/>
<gene>
    <name evidence="1" type="ORF">DSM00_76</name>
</gene>
<dbReference type="AlphaFoldDB" id="A0A4Q0PBT9"/>
<name>A0A4Q0PBT9_9FLAO</name>
<organism evidence="1 2">
    <name type="scientific">Leeuwenhoekiella aequorea</name>
    <dbReference type="NCBI Taxonomy" id="283736"/>
    <lineage>
        <taxon>Bacteria</taxon>
        <taxon>Pseudomonadati</taxon>
        <taxon>Bacteroidota</taxon>
        <taxon>Flavobacteriia</taxon>
        <taxon>Flavobacteriales</taxon>
        <taxon>Flavobacteriaceae</taxon>
        <taxon>Leeuwenhoekiella</taxon>
    </lineage>
</organism>
<sequence>MSNHSYYENAPIILSILQFRFAPLENLNVNEVKKLASVIKKNFPDVEEKYSQGILINNNQDQTNISLDEKKFEGVQISSKDKKDVFVITRDKFTFQSKNKYLGWESFTENIKLFWDAFSNTHNIEQLNGISLRYVNKFDLPLGLKDFKKYFTTYMEDKKNDFSITNYQFRFSSIDKENNLIVNIGHSLEKATSENIPYIFDLDILKNDFIINNSKSVWEEFEKIREKKNQVFNQSITEETINLIR</sequence>
<dbReference type="RefSeq" id="WP_164916272.1">
    <property type="nucleotide sequence ID" value="NZ_QOVM01000001.1"/>
</dbReference>
<reference evidence="1 2" key="1">
    <citation type="submission" date="2018-07" db="EMBL/GenBank/DDBJ databases">
        <title>Leeuwenhoekiella genomics.</title>
        <authorList>
            <person name="Tahon G."/>
            <person name="Willems A."/>
        </authorList>
    </citation>
    <scope>NUCLEOTIDE SEQUENCE [LARGE SCALE GENOMIC DNA]</scope>
    <source>
        <strain evidence="1 2">LMG 22550</strain>
    </source>
</reference>
<dbReference type="Proteomes" id="UP000289238">
    <property type="component" value="Unassembled WGS sequence"/>
</dbReference>
<dbReference type="NCBIfam" id="TIGR04255">
    <property type="entry name" value="sporadTIGR04255"/>
    <property type="match status" value="1"/>
</dbReference>